<proteinExistence type="inferred from homology"/>
<keyword evidence="6" id="KW-0808">Transferase</keyword>
<dbReference type="GO" id="GO:0006207">
    <property type="term" value="P:'de novo' pyrimidine nucleobase biosynthetic process"/>
    <property type="evidence" value="ECO:0007669"/>
    <property type="project" value="InterPro"/>
</dbReference>
<keyword evidence="3" id="KW-0665">Pyrimidine biosynthesis</keyword>
<dbReference type="PANTHER" id="PTHR35805:SF1">
    <property type="entry name" value="ASPARTATE CARBAMOYLTRANSFERASE REGULATORY CHAIN"/>
    <property type="match status" value="1"/>
</dbReference>
<dbReference type="InterPro" id="IPR020545">
    <property type="entry name" value="Asp_carbamoyltransf_reg_N"/>
</dbReference>
<name>T1A4K1_9ZZZZ</name>
<evidence type="ECO:0000259" key="5">
    <source>
        <dbReference type="Pfam" id="PF02748"/>
    </source>
</evidence>
<sequence>MIEGHDLRVSAIRNGTVIDHIGGGLALDVLRIIGVHHLERDSTVSIALHVRSGKLGWKDIVKVENLELTPRTVNAIALIAPTATISIIRDFEVREKRPVTLPETIRGIVKCPNPNCISNQGEPIESEFAVTRRRPVVLTCVYCERTVEDFLSHLA</sequence>
<dbReference type="GO" id="GO:0009347">
    <property type="term" value="C:aspartate carbamoyltransferase complex"/>
    <property type="evidence" value="ECO:0007669"/>
    <property type="project" value="InterPro"/>
</dbReference>
<dbReference type="EC" id="2.1.3.2" evidence="6"/>
<comment type="caution">
    <text evidence="6">The sequence shown here is derived from an EMBL/GenBank/DDBJ whole genome shotgun (WGS) entry which is preliminary data.</text>
</comment>
<dbReference type="PANTHER" id="PTHR35805">
    <property type="entry name" value="ASPARTATE CARBAMOYLTRANSFERASE REGULATORY CHAIN"/>
    <property type="match status" value="1"/>
</dbReference>
<reference evidence="6" key="1">
    <citation type="submission" date="2013-08" db="EMBL/GenBank/DDBJ databases">
        <authorList>
            <person name="Mendez C."/>
            <person name="Richter M."/>
            <person name="Ferrer M."/>
            <person name="Sanchez J."/>
        </authorList>
    </citation>
    <scope>NUCLEOTIDE SEQUENCE</scope>
</reference>
<dbReference type="Pfam" id="PF02748">
    <property type="entry name" value="PyrI_C"/>
    <property type="match status" value="1"/>
</dbReference>
<keyword evidence="1" id="KW-0479">Metal-binding</keyword>
<evidence type="ECO:0000256" key="1">
    <source>
        <dbReference type="ARBA" id="ARBA00022723"/>
    </source>
</evidence>
<accession>T1A4K1</accession>
<dbReference type="EMBL" id="AUZY01007018">
    <property type="protein sequence ID" value="EQD51902.1"/>
    <property type="molecule type" value="Genomic_DNA"/>
</dbReference>
<reference evidence="6" key="2">
    <citation type="journal article" date="2014" name="ISME J.">
        <title>Microbial stratification in low pH oxic and suboxic macroscopic growths along an acid mine drainage.</title>
        <authorList>
            <person name="Mendez-Garcia C."/>
            <person name="Mesa V."/>
            <person name="Sprenger R.R."/>
            <person name="Richter M."/>
            <person name="Diez M.S."/>
            <person name="Solano J."/>
            <person name="Bargiela R."/>
            <person name="Golyshina O.V."/>
            <person name="Manteca A."/>
            <person name="Ramos J.L."/>
            <person name="Gallego J.R."/>
            <person name="Llorente I."/>
            <person name="Martins Dos Santos V.A."/>
            <person name="Jensen O.N."/>
            <person name="Pelaez A.I."/>
            <person name="Sanchez J."/>
            <person name="Ferrer M."/>
        </authorList>
    </citation>
    <scope>NUCLEOTIDE SEQUENCE</scope>
</reference>
<evidence type="ECO:0000256" key="2">
    <source>
        <dbReference type="ARBA" id="ARBA00022833"/>
    </source>
</evidence>
<dbReference type="Gene3D" id="3.30.70.140">
    <property type="entry name" value="Aspartate carbamoyltransferase regulatory subunit, N-terminal domain"/>
    <property type="match status" value="1"/>
</dbReference>
<dbReference type="Gene3D" id="2.30.30.20">
    <property type="entry name" value="Aspartate carbamoyltransferase regulatory subunit, C-terminal domain"/>
    <property type="match status" value="1"/>
</dbReference>
<feature type="domain" description="Aspartate carbamoyltransferase regulatory subunit C-terminal" evidence="5">
    <location>
        <begin position="105"/>
        <end position="148"/>
    </location>
</feature>
<organism evidence="6">
    <name type="scientific">mine drainage metagenome</name>
    <dbReference type="NCBI Taxonomy" id="410659"/>
    <lineage>
        <taxon>unclassified sequences</taxon>
        <taxon>metagenomes</taxon>
        <taxon>ecological metagenomes</taxon>
    </lineage>
</organism>
<dbReference type="Pfam" id="PF01948">
    <property type="entry name" value="PyrI"/>
    <property type="match status" value="1"/>
</dbReference>
<gene>
    <name evidence="6" type="ORF">B1B_10812</name>
</gene>
<dbReference type="GO" id="GO:0004070">
    <property type="term" value="F:aspartate carbamoyltransferase activity"/>
    <property type="evidence" value="ECO:0007669"/>
    <property type="project" value="UniProtKB-EC"/>
</dbReference>
<keyword evidence="2" id="KW-0862">Zinc</keyword>
<protein>
    <submittedName>
        <fullName evidence="6">Aspartate transcarbamylase regulatory subunit</fullName>
        <ecNumber evidence="6">2.1.3.2</ecNumber>
    </submittedName>
</protein>
<feature type="domain" description="Aspartate carbamoyltransferase regulatory subunit N-terminal" evidence="4">
    <location>
        <begin position="7"/>
        <end position="99"/>
    </location>
</feature>
<dbReference type="InterPro" id="IPR020542">
    <property type="entry name" value="Asp_carbamoyltrfase_reg_C"/>
</dbReference>
<dbReference type="NCBIfam" id="TIGR00240">
    <property type="entry name" value="ATCase_reg"/>
    <property type="match status" value="1"/>
</dbReference>
<dbReference type="InterPro" id="IPR002801">
    <property type="entry name" value="Asp_carbamoylTrfase_reg"/>
</dbReference>
<dbReference type="SUPFAM" id="SSF57825">
    <property type="entry name" value="Aspartate carbamoyltransferase, Regulatory-chain, C-terminal domain"/>
    <property type="match status" value="1"/>
</dbReference>
<dbReference type="AlphaFoldDB" id="T1A4K1"/>
<dbReference type="GO" id="GO:0006221">
    <property type="term" value="P:pyrimidine nucleotide biosynthetic process"/>
    <property type="evidence" value="ECO:0007669"/>
    <property type="project" value="UniProtKB-KW"/>
</dbReference>
<dbReference type="InterPro" id="IPR036793">
    <property type="entry name" value="Asp_carbatrfase_reg_N_sf"/>
</dbReference>
<evidence type="ECO:0000313" key="6">
    <source>
        <dbReference type="EMBL" id="EQD51902.1"/>
    </source>
</evidence>
<dbReference type="HAMAP" id="MF_00002">
    <property type="entry name" value="Asp_carb_tr_reg"/>
    <property type="match status" value="1"/>
</dbReference>
<dbReference type="GO" id="GO:0046872">
    <property type="term" value="F:metal ion binding"/>
    <property type="evidence" value="ECO:0007669"/>
    <property type="project" value="UniProtKB-KW"/>
</dbReference>
<evidence type="ECO:0000256" key="3">
    <source>
        <dbReference type="ARBA" id="ARBA00022975"/>
    </source>
</evidence>
<evidence type="ECO:0000259" key="4">
    <source>
        <dbReference type="Pfam" id="PF01948"/>
    </source>
</evidence>
<dbReference type="SUPFAM" id="SSF54893">
    <property type="entry name" value="Aspartate carbamoyltransferase, Regulatory-chain, N-terminal domain"/>
    <property type="match status" value="1"/>
</dbReference>
<dbReference type="InterPro" id="IPR036792">
    <property type="entry name" value="Asp_carbatrfase_reg_C_sf"/>
</dbReference>